<gene>
    <name evidence="1" type="ORF">DICVIV_06647</name>
</gene>
<evidence type="ECO:0000313" key="2">
    <source>
        <dbReference type="Proteomes" id="UP000053766"/>
    </source>
</evidence>
<dbReference type="InterPro" id="IPR006150">
    <property type="entry name" value="Cys_repeat_1"/>
</dbReference>
<reference evidence="1 2" key="1">
    <citation type="submission" date="2013-11" db="EMBL/GenBank/DDBJ databases">
        <title>Draft genome of the bovine lungworm Dictyocaulus viviparus.</title>
        <authorList>
            <person name="Mitreva M."/>
        </authorList>
    </citation>
    <scope>NUCLEOTIDE SEQUENCE [LARGE SCALE GENOMIC DNA]</scope>
    <source>
        <strain evidence="1 2">HannoverDv2000</strain>
    </source>
</reference>
<proteinExistence type="predicted"/>
<sequence>MSDVNILPLRNRYPSKYSCLPRVTRNCPEDHKCVPSSREGMHICCRAKPNRVSALSAENQSSSNQSQSSTTETLLRMSEWVAVMNSIKVCAPFRKSAVSICCHSFTTLCGPGSTVEMDGLLARDCSNVPCSVGFECSLTPFGDRVCCSLAECSNGQRARAVCAGGCRNDEICEVIQQQRWCCPIVKTITRKCPDNRVSNGAICSPSSPICDDGYECEESFDQEGYLCCQNGQLSTTTLSSWVKTFTNDQTMAATSSTNDPIISVRLHKCHNGANPLMIDGEYLKCPELGAPCPKAGYTCQFGDGGLYCCPLNVIDILEASTVSIFTPPTESSENCRECVPEQPPAPKCPFAFREARSQTSDEFKTCIGLLDFS</sequence>
<dbReference type="AlphaFoldDB" id="A0A0D8XY60"/>
<dbReference type="Pfam" id="PF14625">
    <property type="entry name" value="Lustrin_cystein"/>
    <property type="match status" value="2"/>
</dbReference>
<dbReference type="Proteomes" id="UP000053766">
    <property type="component" value="Unassembled WGS sequence"/>
</dbReference>
<dbReference type="OrthoDB" id="5813682at2759"/>
<keyword evidence="2" id="KW-1185">Reference proteome</keyword>
<dbReference type="EMBL" id="KN716314">
    <property type="protein sequence ID" value="KJH47291.1"/>
    <property type="molecule type" value="Genomic_DNA"/>
</dbReference>
<protein>
    <submittedName>
        <fullName evidence="1">Uncharacterized protein</fullName>
    </submittedName>
</protein>
<dbReference type="STRING" id="29172.A0A0D8XY60"/>
<dbReference type="InterPro" id="IPR028150">
    <property type="entry name" value="Lustrin_cystein"/>
</dbReference>
<dbReference type="SMART" id="SM00289">
    <property type="entry name" value="WR1"/>
    <property type="match status" value="5"/>
</dbReference>
<evidence type="ECO:0000313" key="1">
    <source>
        <dbReference type="EMBL" id="KJH47291.1"/>
    </source>
</evidence>
<accession>A0A0D8XY60</accession>
<name>A0A0D8XY60_DICVI</name>
<reference evidence="2" key="2">
    <citation type="journal article" date="2016" name="Sci. Rep.">
        <title>Dictyocaulus viviparus genome, variome and transcriptome elucidate lungworm biology and support future intervention.</title>
        <authorList>
            <person name="McNulty S.N."/>
            <person name="Strube C."/>
            <person name="Rosa B.A."/>
            <person name="Martin J.C."/>
            <person name="Tyagi R."/>
            <person name="Choi Y.J."/>
            <person name="Wang Q."/>
            <person name="Hallsworth Pepin K."/>
            <person name="Zhang X."/>
            <person name="Ozersky P."/>
            <person name="Wilson R.K."/>
            <person name="Sternberg P.W."/>
            <person name="Gasser R.B."/>
            <person name="Mitreva M."/>
        </authorList>
    </citation>
    <scope>NUCLEOTIDE SEQUENCE [LARGE SCALE GENOMIC DNA]</scope>
    <source>
        <strain evidence="2">HannoverDv2000</strain>
    </source>
</reference>
<organism evidence="1 2">
    <name type="scientific">Dictyocaulus viviparus</name>
    <name type="common">Bovine lungworm</name>
    <dbReference type="NCBI Taxonomy" id="29172"/>
    <lineage>
        <taxon>Eukaryota</taxon>
        <taxon>Metazoa</taxon>
        <taxon>Ecdysozoa</taxon>
        <taxon>Nematoda</taxon>
        <taxon>Chromadorea</taxon>
        <taxon>Rhabditida</taxon>
        <taxon>Rhabditina</taxon>
        <taxon>Rhabditomorpha</taxon>
        <taxon>Strongyloidea</taxon>
        <taxon>Metastrongylidae</taxon>
        <taxon>Dictyocaulus</taxon>
    </lineage>
</organism>